<name>A0ABN2MC17_9MICO</name>
<accession>A0ABN2MC17</accession>
<dbReference type="EMBL" id="BAAANJ010000020">
    <property type="protein sequence ID" value="GAA1820129.1"/>
    <property type="molecule type" value="Genomic_DNA"/>
</dbReference>
<evidence type="ECO:0000259" key="1">
    <source>
        <dbReference type="PROSITE" id="PS51186"/>
    </source>
</evidence>
<dbReference type="PANTHER" id="PTHR43792">
    <property type="entry name" value="GNAT FAMILY, PUTATIVE (AFU_ORTHOLOGUE AFUA_3G00765)-RELATED-RELATED"/>
    <property type="match status" value="1"/>
</dbReference>
<dbReference type="InterPro" id="IPR051531">
    <property type="entry name" value="N-acetyltransferase"/>
</dbReference>
<dbReference type="InterPro" id="IPR000182">
    <property type="entry name" value="GNAT_dom"/>
</dbReference>
<organism evidence="2 3">
    <name type="scientific">Agromyces neolithicus</name>
    <dbReference type="NCBI Taxonomy" id="269420"/>
    <lineage>
        <taxon>Bacteria</taxon>
        <taxon>Bacillati</taxon>
        <taxon>Actinomycetota</taxon>
        <taxon>Actinomycetes</taxon>
        <taxon>Micrococcales</taxon>
        <taxon>Microbacteriaceae</taxon>
        <taxon>Agromyces</taxon>
    </lineage>
</organism>
<dbReference type="Gene3D" id="3.40.630.30">
    <property type="match status" value="1"/>
</dbReference>
<proteinExistence type="predicted"/>
<comment type="caution">
    <text evidence="2">The sequence shown here is derived from an EMBL/GenBank/DDBJ whole genome shotgun (WGS) entry which is preliminary data.</text>
</comment>
<dbReference type="PROSITE" id="PS51186">
    <property type="entry name" value="GNAT"/>
    <property type="match status" value="1"/>
</dbReference>
<dbReference type="PANTHER" id="PTHR43792:SF1">
    <property type="entry name" value="N-ACETYLTRANSFERASE DOMAIN-CONTAINING PROTEIN"/>
    <property type="match status" value="1"/>
</dbReference>
<protein>
    <recommendedName>
        <fullName evidence="1">N-acetyltransferase domain-containing protein</fullName>
    </recommendedName>
</protein>
<dbReference type="SUPFAM" id="SSF55729">
    <property type="entry name" value="Acyl-CoA N-acyltransferases (Nat)"/>
    <property type="match status" value="1"/>
</dbReference>
<sequence length="212" mass="22486">MPGAAGSVSVAAARLAGMTDELFSERLLLRPLTIDDVDDYFRVYGDARTWQHLPGGRHTNRGDSARAIERSMLSRRTAGFGHCAVVLREPVGALRAGTFVGSAGATMLQFDAWNLGYRFAPEAWGNGLATEAAGLALAAAQSARPESPVTARVLANNPPSVRVLERLGLHLVWQGASSAAAVGPDDTTHLERLVFADRPLDDTILESVIALG</sequence>
<dbReference type="Proteomes" id="UP001500002">
    <property type="component" value="Unassembled WGS sequence"/>
</dbReference>
<dbReference type="InterPro" id="IPR016181">
    <property type="entry name" value="Acyl_CoA_acyltransferase"/>
</dbReference>
<evidence type="ECO:0000313" key="2">
    <source>
        <dbReference type="EMBL" id="GAA1820129.1"/>
    </source>
</evidence>
<feature type="domain" description="N-acetyltransferase" evidence="1">
    <location>
        <begin position="27"/>
        <end position="201"/>
    </location>
</feature>
<keyword evidence="3" id="KW-1185">Reference proteome</keyword>
<reference evidence="2 3" key="1">
    <citation type="journal article" date="2019" name="Int. J. Syst. Evol. Microbiol.">
        <title>The Global Catalogue of Microorganisms (GCM) 10K type strain sequencing project: providing services to taxonomists for standard genome sequencing and annotation.</title>
        <authorList>
            <consortium name="The Broad Institute Genomics Platform"/>
            <consortium name="The Broad Institute Genome Sequencing Center for Infectious Disease"/>
            <person name="Wu L."/>
            <person name="Ma J."/>
        </authorList>
    </citation>
    <scope>NUCLEOTIDE SEQUENCE [LARGE SCALE GENOMIC DNA]</scope>
    <source>
        <strain evidence="2 3">JCM 14322</strain>
    </source>
</reference>
<gene>
    <name evidence="2" type="ORF">GCM10009749_33360</name>
</gene>
<dbReference type="Pfam" id="PF13302">
    <property type="entry name" value="Acetyltransf_3"/>
    <property type="match status" value="1"/>
</dbReference>
<evidence type="ECO:0000313" key="3">
    <source>
        <dbReference type="Proteomes" id="UP001500002"/>
    </source>
</evidence>